<evidence type="ECO:0000313" key="3">
    <source>
        <dbReference type="Proteomes" id="UP000193689"/>
    </source>
</evidence>
<dbReference type="RefSeq" id="XP_040710410.1">
    <property type="nucleotide sequence ID" value="XM_040865425.1"/>
</dbReference>
<dbReference type="CDD" id="cd20071">
    <property type="entry name" value="SET_SMYD"/>
    <property type="match status" value="1"/>
</dbReference>
<dbReference type="Gene3D" id="2.170.270.10">
    <property type="entry name" value="SET domain"/>
    <property type="match status" value="1"/>
</dbReference>
<dbReference type="Pfam" id="PF00856">
    <property type="entry name" value="SET"/>
    <property type="match status" value="1"/>
</dbReference>
<accession>A0A1Y2DCE5</accession>
<sequence>MVLYSIQLVPDKSRGLFATQQITAGTMILSEKPIMTLNRQDVEAEDTIARLEKRWNALSSEEQTQCLAKCYDAMGINDELSGNIAADGEMEVNYDEEKEASDGGQENGEDRDSVPLHLAVLLKYLNHQEYEGWQMSAVWLHSTLINHSCAPNASRIHDPRTYERQVRAIRDLKPGEEILVSYIDLNRPRDARAAALGFICLCTTCNGPKKEESDGRRRELAKLLEAFNDFDKRNEIGEPAQNENFEISNANADALVIRNDDYALALVLAEEFVAILQEEELVMALTMAVLITKHMAYSRYERCSFYAFEDCQLESCLDFARKALANERICQGPERIHRVEVFLQSMEEDCAVLANEAAQEEVEADK</sequence>
<protein>
    <recommendedName>
        <fullName evidence="1">SET domain-containing protein</fullName>
    </recommendedName>
</protein>
<dbReference type="PANTHER" id="PTHR47332:SF4">
    <property type="entry name" value="SET DOMAIN-CONTAINING PROTEIN 5"/>
    <property type="match status" value="1"/>
</dbReference>
<reference evidence="2 3" key="1">
    <citation type="submission" date="2016-07" db="EMBL/GenBank/DDBJ databases">
        <title>Pervasive Adenine N6-methylation of Active Genes in Fungi.</title>
        <authorList>
            <consortium name="DOE Joint Genome Institute"/>
            <person name="Mondo S.J."/>
            <person name="Dannebaum R.O."/>
            <person name="Kuo R.C."/>
            <person name="Labutti K."/>
            <person name="Haridas S."/>
            <person name="Kuo A."/>
            <person name="Salamov A."/>
            <person name="Ahrendt S.R."/>
            <person name="Lipzen A."/>
            <person name="Sullivan W."/>
            <person name="Andreopoulos W.B."/>
            <person name="Clum A."/>
            <person name="Lindquist E."/>
            <person name="Daum C."/>
            <person name="Ramamoorthy G.K."/>
            <person name="Gryganskyi A."/>
            <person name="Culley D."/>
            <person name="Magnuson J.K."/>
            <person name="James T.Y."/>
            <person name="O'Malley M.A."/>
            <person name="Stajich J.E."/>
            <person name="Spatafora J.W."/>
            <person name="Visel A."/>
            <person name="Grigoriev I.V."/>
        </authorList>
    </citation>
    <scope>NUCLEOTIDE SEQUENCE [LARGE SCALE GENOMIC DNA]</scope>
    <source>
        <strain evidence="2 3">CBS 129021</strain>
    </source>
</reference>
<name>A0A1Y2DCE5_9PEZI</name>
<dbReference type="InterPro" id="IPR053185">
    <property type="entry name" value="SET_domain_protein"/>
</dbReference>
<dbReference type="SUPFAM" id="SSF82199">
    <property type="entry name" value="SET domain"/>
    <property type="match status" value="1"/>
</dbReference>
<keyword evidence="3" id="KW-1185">Reference proteome</keyword>
<dbReference type="InterPro" id="IPR046341">
    <property type="entry name" value="SET_dom_sf"/>
</dbReference>
<dbReference type="SMART" id="SM00317">
    <property type="entry name" value="SET"/>
    <property type="match status" value="1"/>
</dbReference>
<comment type="caution">
    <text evidence="2">The sequence shown here is derived from an EMBL/GenBank/DDBJ whole genome shotgun (WGS) entry which is preliminary data.</text>
</comment>
<dbReference type="PROSITE" id="PS50280">
    <property type="entry name" value="SET"/>
    <property type="match status" value="1"/>
</dbReference>
<gene>
    <name evidence="2" type="ORF">BCR38DRAFT_528317</name>
</gene>
<dbReference type="GeneID" id="63781637"/>
<dbReference type="EMBL" id="MCFJ01000021">
    <property type="protein sequence ID" value="ORY56943.1"/>
    <property type="molecule type" value="Genomic_DNA"/>
</dbReference>
<organism evidence="2 3">
    <name type="scientific">Pseudomassariella vexata</name>
    <dbReference type="NCBI Taxonomy" id="1141098"/>
    <lineage>
        <taxon>Eukaryota</taxon>
        <taxon>Fungi</taxon>
        <taxon>Dikarya</taxon>
        <taxon>Ascomycota</taxon>
        <taxon>Pezizomycotina</taxon>
        <taxon>Sordariomycetes</taxon>
        <taxon>Xylariomycetidae</taxon>
        <taxon>Amphisphaeriales</taxon>
        <taxon>Pseudomassariaceae</taxon>
        <taxon>Pseudomassariella</taxon>
    </lineage>
</organism>
<dbReference type="InParanoid" id="A0A1Y2DCE5"/>
<evidence type="ECO:0000313" key="2">
    <source>
        <dbReference type="EMBL" id="ORY56943.1"/>
    </source>
</evidence>
<dbReference type="OrthoDB" id="438641at2759"/>
<proteinExistence type="predicted"/>
<feature type="domain" description="SET" evidence="1">
    <location>
        <begin position="1"/>
        <end position="183"/>
    </location>
</feature>
<dbReference type="InterPro" id="IPR001214">
    <property type="entry name" value="SET_dom"/>
</dbReference>
<dbReference type="Proteomes" id="UP000193689">
    <property type="component" value="Unassembled WGS sequence"/>
</dbReference>
<evidence type="ECO:0000259" key="1">
    <source>
        <dbReference type="PROSITE" id="PS50280"/>
    </source>
</evidence>
<dbReference type="AlphaFoldDB" id="A0A1Y2DCE5"/>
<dbReference type="PANTHER" id="PTHR47332">
    <property type="entry name" value="SET DOMAIN-CONTAINING PROTEIN 5"/>
    <property type="match status" value="1"/>
</dbReference>
<dbReference type="STRING" id="1141098.A0A1Y2DCE5"/>